<reference evidence="1 2" key="1">
    <citation type="submission" date="2019-04" db="EMBL/GenBank/DDBJ databases">
        <authorList>
            <consortium name="DOE Joint Genome Institute"/>
            <person name="Mondo S."/>
            <person name="Kjaerbolling I."/>
            <person name="Vesth T."/>
            <person name="Frisvad J.C."/>
            <person name="Nybo J.L."/>
            <person name="Theobald S."/>
            <person name="Kildgaard S."/>
            <person name="Isbrandt T."/>
            <person name="Kuo A."/>
            <person name="Sato A."/>
            <person name="Lyhne E.K."/>
            <person name="Kogle M.E."/>
            <person name="Wiebenga A."/>
            <person name="Kun R.S."/>
            <person name="Lubbers R.J."/>
            <person name="Makela M.R."/>
            <person name="Barry K."/>
            <person name="Chovatia M."/>
            <person name="Clum A."/>
            <person name="Daum C."/>
            <person name="Haridas S."/>
            <person name="He G."/>
            <person name="LaButti K."/>
            <person name="Lipzen A."/>
            <person name="Riley R."/>
            <person name="Salamov A."/>
            <person name="Simmons B.A."/>
            <person name="Magnuson J.K."/>
            <person name="Henrissat B."/>
            <person name="Mortensen U.H."/>
            <person name="Larsen T.O."/>
            <person name="Devries R.P."/>
            <person name="Grigoriev I.V."/>
            <person name="Machida M."/>
            <person name="Baker S.E."/>
            <person name="Andersen M.R."/>
            <person name="Cantor M.N."/>
            <person name="Hua S.X."/>
        </authorList>
    </citation>
    <scope>NUCLEOTIDE SEQUENCE [LARGE SCALE GENOMIC DNA]</scope>
    <source>
        <strain evidence="1 2">CBS 117616</strain>
    </source>
</reference>
<gene>
    <name evidence="1" type="ORF">BDV36DRAFT_251901</name>
</gene>
<name>A0ABQ6WQN0_9EURO</name>
<evidence type="ECO:0000313" key="2">
    <source>
        <dbReference type="Proteomes" id="UP000325395"/>
    </source>
</evidence>
<proteinExistence type="predicted"/>
<evidence type="ECO:0000313" key="1">
    <source>
        <dbReference type="EMBL" id="KAE8419330.1"/>
    </source>
</evidence>
<keyword evidence="2" id="KW-1185">Reference proteome</keyword>
<dbReference type="EMBL" id="ML735718">
    <property type="protein sequence ID" value="KAE8419330.1"/>
    <property type="molecule type" value="Genomic_DNA"/>
</dbReference>
<protein>
    <submittedName>
        <fullName evidence="1">Uncharacterized protein</fullName>
    </submittedName>
</protein>
<organism evidence="1 2">
    <name type="scientific">Aspergillus pseudocaelatus</name>
    <dbReference type="NCBI Taxonomy" id="1825620"/>
    <lineage>
        <taxon>Eukaryota</taxon>
        <taxon>Fungi</taxon>
        <taxon>Dikarya</taxon>
        <taxon>Ascomycota</taxon>
        <taxon>Pezizomycotina</taxon>
        <taxon>Eurotiomycetes</taxon>
        <taxon>Eurotiomycetidae</taxon>
        <taxon>Eurotiales</taxon>
        <taxon>Aspergillaceae</taxon>
        <taxon>Aspergillus</taxon>
        <taxon>Aspergillus subgen. Circumdati</taxon>
    </lineage>
</organism>
<accession>A0ABQ6WQN0</accession>
<sequence>MEKASLASLTRWAIIHTPPLLVVTGTMTSPIAISGQLHDRLLSPSPRQSRHRLLLQVGDLEYYPSDRKPSLPSLEGSPLSSPFIRVWGLDQGLTYNRQD</sequence>
<dbReference type="Proteomes" id="UP000325395">
    <property type="component" value="Unassembled WGS sequence"/>
</dbReference>